<dbReference type="PANTHER" id="PTHR35567:SF1">
    <property type="entry name" value="CONSERVED FUNGAL PROTEIN (AFU_ORTHOLOGUE AFUA_1G14230)"/>
    <property type="match status" value="1"/>
</dbReference>
<evidence type="ECO:0000313" key="2">
    <source>
        <dbReference type="EMBL" id="KPI38794.1"/>
    </source>
</evidence>
<dbReference type="InterPro" id="IPR021851">
    <property type="entry name" value="DUF3455"/>
</dbReference>
<dbReference type="EMBL" id="LFJN01000017">
    <property type="protein sequence ID" value="KPI38794.1"/>
    <property type="molecule type" value="Genomic_DNA"/>
</dbReference>
<accession>A0A0N1NZI1</accession>
<dbReference type="OrthoDB" id="1859733at2759"/>
<dbReference type="Pfam" id="PF11937">
    <property type="entry name" value="DUF3455"/>
    <property type="match status" value="1"/>
</dbReference>
<feature type="signal peptide" evidence="1">
    <location>
        <begin position="1"/>
        <end position="18"/>
    </location>
</feature>
<dbReference type="AlphaFoldDB" id="A0A0N1NZI1"/>
<dbReference type="RefSeq" id="XP_017998757.1">
    <property type="nucleotide sequence ID" value="XM_018146015.1"/>
</dbReference>
<evidence type="ECO:0008006" key="4">
    <source>
        <dbReference type="Google" id="ProtNLM"/>
    </source>
</evidence>
<dbReference type="GeneID" id="28737895"/>
<sequence>MKTTTLLASFFTAALVSARPGRQRAEYPWTPALAGYYEKVALHIQEAKSSGQTPGSCDLAGAAPPIAPAPLPTPDGLVLAHVAVGRGVQNYTCTSNAADVKPVAAGALAHLYNASCMAASYPDLLSLMPDLALQYPLENPGIPDDSSSDGGYTTTSNNLLSVYASGDPSDGALSGHHFFDAKTPVFELNSSPTGPSTHLGVVRGKANRNSTAPASSCPGVGWQGNGAVAWLYLDATPESQTTDVKFDGVNPGVAAGAEEGWKHIYRVNTAGGMPPKTCAEAGLDVGGGVISVQYAANYWYYKGAPGSS</sequence>
<dbReference type="Proteomes" id="UP000038010">
    <property type="component" value="Unassembled WGS sequence"/>
</dbReference>
<reference evidence="2 3" key="1">
    <citation type="submission" date="2015-06" db="EMBL/GenBank/DDBJ databases">
        <title>Draft genome of the ant-associated black yeast Phialophora attae CBS 131958.</title>
        <authorList>
            <person name="Moreno L.F."/>
            <person name="Stielow B.J."/>
            <person name="de Hoog S."/>
            <person name="Vicente V.A."/>
            <person name="Weiss V.A."/>
            <person name="de Vries M."/>
            <person name="Cruz L.M."/>
            <person name="Souza E.M."/>
        </authorList>
    </citation>
    <scope>NUCLEOTIDE SEQUENCE [LARGE SCALE GENOMIC DNA]</scope>
    <source>
        <strain evidence="2 3">CBS 131958</strain>
    </source>
</reference>
<name>A0A0N1NZI1_9EURO</name>
<dbReference type="PANTHER" id="PTHR35567">
    <property type="entry name" value="MALATE DEHYDROGENASE (AFU_ORTHOLOGUE AFUA_2G13800)"/>
    <property type="match status" value="1"/>
</dbReference>
<organism evidence="2 3">
    <name type="scientific">Cyphellophora attinorum</name>
    <dbReference type="NCBI Taxonomy" id="1664694"/>
    <lineage>
        <taxon>Eukaryota</taxon>
        <taxon>Fungi</taxon>
        <taxon>Dikarya</taxon>
        <taxon>Ascomycota</taxon>
        <taxon>Pezizomycotina</taxon>
        <taxon>Eurotiomycetes</taxon>
        <taxon>Chaetothyriomycetidae</taxon>
        <taxon>Chaetothyriales</taxon>
        <taxon>Cyphellophoraceae</taxon>
        <taxon>Cyphellophora</taxon>
    </lineage>
</organism>
<evidence type="ECO:0000313" key="3">
    <source>
        <dbReference type="Proteomes" id="UP000038010"/>
    </source>
</evidence>
<keyword evidence="3" id="KW-1185">Reference proteome</keyword>
<comment type="caution">
    <text evidence="2">The sequence shown here is derived from an EMBL/GenBank/DDBJ whole genome shotgun (WGS) entry which is preliminary data.</text>
</comment>
<dbReference type="VEuPathDB" id="FungiDB:AB675_5777"/>
<protein>
    <recommendedName>
        <fullName evidence="4">Malate dehydrogenase</fullName>
    </recommendedName>
</protein>
<keyword evidence="1" id="KW-0732">Signal</keyword>
<evidence type="ECO:0000256" key="1">
    <source>
        <dbReference type="SAM" id="SignalP"/>
    </source>
</evidence>
<feature type="chain" id="PRO_5005879469" description="Malate dehydrogenase" evidence="1">
    <location>
        <begin position="19"/>
        <end position="308"/>
    </location>
</feature>
<gene>
    <name evidence="2" type="ORF">AB675_5777</name>
</gene>
<proteinExistence type="predicted"/>